<proteinExistence type="predicted"/>
<evidence type="ECO:0000313" key="1">
    <source>
        <dbReference type="EMBL" id="KAI3732719.1"/>
    </source>
</evidence>
<organism evidence="1 2">
    <name type="scientific">Smallanthus sonchifolius</name>
    <dbReference type="NCBI Taxonomy" id="185202"/>
    <lineage>
        <taxon>Eukaryota</taxon>
        <taxon>Viridiplantae</taxon>
        <taxon>Streptophyta</taxon>
        <taxon>Embryophyta</taxon>
        <taxon>Tracheophyta</taxon>
        <taxon>Spermatophyta</taxon>
        <taxon>Magnoliopsida</taxon>
        <taxon>eudicotyledons</taxon>
        <taxon>Gunneridae</taxon>
        <taxon>Pentapetalae</taxon>
        <taxon>asterids</taxon>
        <taxon>campanulids</taxon>
        <taxon>Asterales</taxon>
        <taxon>Asteraceae</taxon>
        <taxon>Asteroideae</taxon>
        <taxon>Heliantheae alliance</taxon>
        <taxon>Millerieae</taxon>
        <taxon>Smallanthus</taxon>
    </lineage>
</organism>
<gene>
    <name evidence="1" type="ORF">L1987_63926</name>
</gene>
<name>A0ACB9CEL1_9ASTR</name>
<reference evidence="2" key="1">
    <citation type="journal article" date="2022" name="Mol. Ecol. Resour.">
        <title>The genomes of chicory, endive, great burdock and yacon provide insights into Asteraceae palaeo-polyploidization history and plant inulin production.</title>
        <authorList>
            <person name="Fan W."/>
            <person name="Wang S."/>
            <person name="Wang H."/>
            <person name="Wang A."/>
            <person name="Jiang F."/>
            <person name="Liu H."/>
            <person name="Zhao H."/>
            <person name="Xu D."/>
            <person name="Zhang Y."/>
        </authorList>
    </citation>
    <scope>NUCLEOTIDE SEQUENCE [LARGE SCALE GENOMIC DNA]</scope>
    <source>
        <strain evidence="2">cv. Yunnan</strain>
    </source>
</reference>
<protein>
    <submittedName>
        <fullName evidence="1">Uncharacterized protein</fullName>
    </submittedName>
</protein>
<sequence>MFSEGSFRDGDILAVYLGFDLGSPLFGRVDGGTPEILHMRNIYGRVCCKVMVGRTYRQGYRCLPLLYDLEGRFRIWKALNVLRMKGFERGGDLRESDETVPADNLKQSVANLLLLKIKPVSS</sequence>
<comment type="caution">
    <text evidence="1">The sequence shown here is derived from an EMBL/GenBank/DDBJ whole genome shotgun (WGS) entry which is preliminary data.</text>
</comment>
<dbReference type="Proteomes" id="UP001056120">
    <property type="component" value="Linkage Group LG21"/>
</dbReference>
<keyword evidence="2" id="KW-1185">Reference proteome</keyword>
<accession>A0ACB9CEL1</accession>
<evidence type="ECO:0000313" key="2">
    <source>
        <dbReference type="Proteomes" id="UP001056120"/>
    </source>
</evidence>
<dbReference type="EMBL" id="CM042038">
    <property type="protein sequence ID" value="KAI3732719.1"/>
    <property type="molecule type" value="Genomic_DNA"/>
</dbReference>
<reference evidence="1 2" key="2">
    <citation type="journal article" date="2022" name="Mol. Ecol. Resour.">
        <title>The genomes of chicory, endive, great burdock and yacon provide insights into Asteraceae paleo-polyploidization history and plant inulin production.</title>
        <authorList>
            <person name="Fan W."/>
            <person name="Wang S."/>
            <person name="Wang H."/>
            <person name="Wang A."/>
            <person name="Jiang F."/>
            <person name="Liu H."/>
            <person name="Zhao H."/>
            <person name="Xu D."/>
            <person name="Zhang Y."/>
        </authorList>
    </citation>
    <scope>NUCLEOTIDE SEQUENCE [LARGE SCALE GENOMIC DNA]</scope>
    <source>
        <strain evidence="2">cv. Yunnan</strain>
        <tissue evidence="1">Leaves</tissue>
    </source>
</reference>